<dbReference type="PANTHER" id="PTHR43235">
    <property type="entry name" value="GLUTAMINE AMIDOTRANSFERASE PB2B2.05-RELATED"/>
    <property type="match status" value="1"/>
</dbReference>
<dbReference type="InterPro" id="IPR017926">
    <property type="entry name" value="GATASE"/>
</dbReference>
<proteinExistence type="predicted"/>
<dbReference type="EC" id="3.5.1.94" evidence="2"/>
<organism evidence="2 3">
    <name type="scientific">Jannaschia donghaensis</name>
    <dbReference type="NCBI Taxonomy" id="420998"/>
    <lineage>
        <taxon>Bacteria</taxon>
        <taxon>Pseudomonadati</taxon>
        <taxon>Pseudomonadota</taxon>
        <taxon>Alphaproteobacteria</taxon>
        <taxon>Rhodobacterales</taxon>
        <taxon>Roseobacteraceae</taxon>
        <taxon>Jannaschia</taxon>
    </lineage>
</organism>
<keyword evidence="3" id="KW-1185">Reference proteome</keyword>
<reference evidence="2 3" key="1">
    <citation type="submission" date="2015-07" db="EMBL/GenBank/DDBJ databases">
        <authorList>
            <person name="Noorani M."/>
        </authorList>
    </citation>
    <scope>NUCLEOTIDE SEQUENCE [LARGE SCALE GENOMIC DNA]</scope>
    <source>
        <strain evidence="2 3">CECT 7802</strain>
    </source>
</reference>
<sequence>MTLRRVIISQRCDFTGPPHGEWRDALDVRLARFVLAAGALPLPVPSALSEPILAEWLNAMAPDAVLLSGGSDIGTTPDRDALETALMDHARRHALPLLGICRGMQVLARAAGGALMRVEGHVATRHRLFGELDHDVNSYHTLALDGLPSDYRALAKAPDGSVEAISHRTLPWEGWMWHPERADRFDPSDVARFGKVISR</sequence>
<dbReference type="Pfam" id="PF00117">
    <property type="entry name" value="GATase"/>
    <property type="match status" value="1"/>
</dbReference>
<dbReference type="InterPro" id="IPR029062">
    <property type="entry name" value="Class_I_gatase-like"/>
</dbReference>
<accession>A0A0M6YEW7</accession>
<evidence type="ECO:0000313" key="3">
    <source>
        <dbReference type="Proteomes" id="UP000049222"/>
    </source>
</evidence>
<dbReference type="PROSITE" id="PS51273">
    <property type="entry name" value="GATASE_TYPE_1"/>
    <property type="match status" value="1"/>
</dbReference>
<evidence type="ECO:0000259" key="1">
    <source>
        <dbReference type="Pfam" id="PF00117"/>
    </source>
</evidence>
<evidence type="ECO:0000313" key="2">
    <source>
        <dbReference type="EMBL" id="CTQ48878.1"/>
    </source>
</evidence>
<dbReference type="EMBL" id="CXSU01000006">
    <property type="protein sequence ID" value="CTQ48878.1"/>
    <property type="molecule type" value="Genomic_DNA"/>
</dbReference>
<dbReference type="InterPro" id="IPR044668">
    <property type="entry name" value="PuuD-like"/>
</dbReference>
<dbReference type="PANTHER" id="PTHR43235:SF1">
    <property type="entry name" value="GLUTAMINE AMIDOTRANSFERASE PB2B2.05-RELATED"/>
    <property type="match status" value="1"/>
</dbReference>
<protein>
    <submittedName>
        <fullName evidence="2">Gamma-glutamyl-gamma-aminobutyrate hydrolase PuuD</fullName>
        <ecNumber evidence="2">3.5.1.94</ecNumber>
    </submittedName>
</protein>
<dbReference type="SUPFAM" id="SSF52317">
    <property type="entry name" value="Class I glutamine amidotransferase-like"/>
    <property type="match status" value="1"/>
</dbReference>
<dbReference type="STRING" id="420998.JDO7802_00886"/>
<name>A0A0M6YEW7_9RHOB</name>
<feature type="domain" description="Glutamine amidotransferase" evidence="1">
    <location>
        <begin position="55"/>
        <end position="181"/>
    </location>
</feature>
<dbReference type="AlphaFoldDB" id="A0A0M6YEW7"/>
<dbReference type="Proteomes" id="UP000049222">
    <property type="component" value="Unassembled WGS sequence"/>
</dbReference>
<keyword evidence="2" id="KW-0378">Hydrolase</keyword>
<dbReference type="GO" id="GO:0033969">
    <property type="term" value="F:gamma-glutamyl-gamma-aminobutyrate hydrolase activity"/>
    <property type="evidence" value="ECO:0007669"/>
    <property type="project" value="UniProtKB-EC"/>
</dbReference>
<dbReference type="GO" id="GO:0005829">
    <property type="term" value="C:cytosol"/>
    <property type="evidence" value="ECO:0007669"/>
    <property type="project" value="TreeGrafter"/>
</dbReference>
<gene>
    <name evidence="2" type="primary">puuD_1</name>
    <name evidence="2" type="ORF">JDO7802_00886</name>
</gene>
<dbReference type="Gene3D" id="3.40.50.880">
    <property type="match status" value="1"/>
</dbReference>